<dbReference type="InterPro" id="IPR023271">
    <property type="entry name" value="Aquaporin-like"/>
</dbReference>
<keyword evidence="10" id="KW-1185">Reference proteome</keyword>
<feature type="transmembrane region" description="Helical" evidence="8">
    <location>
        <begin position="212"/>
        <end position="233"/>
    </location>
</feature>
<dbReference type="GO" id="GO:0015254">
    <property type="term" value="F:glycerol channel activity"/>
    <property type="evidence" value="ECO:0007669"/>
    <property type="project" value="TreeGrafter"/>
</dbReference>
<dbReference type="InterPro" id="IPR050363">
    <property type="entry name" value="MIP/Aquaporin"/>
</dbReference>
<dbReference type="GO" id="GO:0016323">
    <property type="term" value="C:basolateral plasma membrane"/>
    <property type="evidence" value="ECO:0007669"/>
    <property type="project" value="TreeGrafter"/>
</dbReference>
<protein>
    <submittedName>
        <fullName evidence="11">Aquaporin-9</fullName>
    </submittedName>
</protein>
<evidence type="ECO:0000256" key="2">
    <source>
        <dbReference type="ARBA" id="ARBA00006175"/>
    </source>
</evidence>
<keyword evidence="3" id="KW-0813">Transport</keyword>
<dbReference type="SUPFAM" id="SSF81338">
    <property type="entry name" value="Aquaporin-like"/>
    <property type="match status" value="2"/>
</dbReference>
<dbReference type="Proteomes" id="UP000271098">
    <property type="component" value="Unassembled WGS sequence"/>
</dbReference>
<dbReference type="InterPro" id="IPR000425">
    <property type="entry name" value="MIP"/>
</dbReference>
<feature type="transmembrane region" description="Helical" evidence="8">
    <location>
        <begin position="137"/>
        <end position="158"/>
    </location>
</feature>
<comment type="function">
    <text evidence="7">Aquaglyceroporin that may modulate the water content and osmolytes during anhydrobiosis.</text>
</comment>
<evidence type="ECO:0000256" key="7">
    <source>
        <dbReference type="ARBA" id="ARBA00045280"/>
    </source>
</evidence>
<gene>
    <name evidence="9" type="ORF">GPUH_LOCUS20313</name>
</gene>
<evidence type="ECO:0000313" key="11">
    <source>
        <dbReference type="WBParaSite" id="GPUH_0002034001-mRNA-1"/>
    </source>
</evidence>
<dbReference type="Gene3D" id="1.20.1080.10">
    <property type="entry name" value="Glycerol uptake facilitator protein"/>
    <property type="match status" value="3"/>
</dbReference>
<comment type="subcellular location">
    <subcellularLocation>
        <location evidence="1">Membrane</location>
        <topology evidence="1">Multi-pass membrane protein</topology>
    </subcellularLocation>
</comment>
<accession>A0A183EH74</accession>
<keyword evidence="5 8" id="KW-1133">Transmembrane helix</keyword>
<evidence type="ECO:0000256" key="6">
    <source>
        <dbReference type="ARBA" id="ARBA00023136"/>
    </source>
</evidence>
<comment type="similarity">
    <text evidence="2">Belongs to the MIP/aquaporin (TC 1.A.8) family.</text>
</comment>
<evidence type="ECO:0000256" key="3">
    <source>
        <dbReference type="ARBA" id="ARBA00022448"/>
    </source>
</evidence>
<evidence type="ECO:0000256" key="8">
    <source>
        <dbReference type="SAM" id="Phobius"/>
    </source>
</evidence>
<keyword evidence="6 8" id="KW-0472">Membrane</keyword>
<keyword evidence="4 8" id="KW-0812">Transmembrane</keyword>
<dbReference type="PANTHER" id="PTHR43829:SF9">
    <property type="entry name" value="AQUAPORIN-9"/>
    <property type="match status" value="1"/>
</dbReference>
<reference evidence="11" key="1">
    <citation type="submission" date="2016-06" db="UniProtKB">
        <authorList>
            <consortium name="WormBaseParasite"/>
        </authorList>
    </citation>
    <scope>IDENTIFICATION</scope>
</reference>
<dbReference type="EMBL" id="UYRT01090188">
    <property type="protein sequence ID" value="VDN35784.1"/>
    <property type="molecule type" value="Genomic_DNA"/>
</dbReference>
<reference evidence="9 10" key="2">
    <citation type="submission" date="2018-11" db="EMBL/GenBank/DDBJ databases">
        <authorList>
            <consortium name="Pathogen Informatics"/>
        </authorList>
    </citation>
    <scope>NUCLEOTIDE SEQUENCE [LARGE SCALE GENOMIC DNA]</scope>
</reference>
<proteinExistence type="inferred from homology"/>
<dbReference type="WBParaSite" id="GPUH_0002034001-mRNA-1">
    <property type="protein sequence ID" value="GPUH_0002034001-mRNA-1"/>
    <property type="gene ID" value="GPUH_0002034001"/>
</dbReference>
<name>A0A183EH74_9BILA</name>
<organism evidence="11">
    <name type="scientific">Gongylonema pulchrum</name>
    <dbReference type="NCBI Taxonomy" id="637853"/>
    <lineage>
        <taxon>Eukaryota</taxon>
        <taxon>Metazoa</taxon>
        <taxon>Ecdysozoa</taxon>
        <taxon>Nematoda</taxon>
        <taxon>Chromadorea</taxon>
        <taxon>Rhabditida</taxon>
        <taxon>Spirurina</taxon>
        <taxon>Spiruromorpha</taxon>
        <taxon>Spiruroidea</taxon>
        <taxon>Gongylonematidae</taxon>
        <taxon>Gongylonema</taxon>
    </lineage>
</organism>
<dbReference type="GO" id="GO:0015250">
    <property type="term" value="F:water channel activity"/>
    <property type="evidence" value="ECO:0007669"/>
    <property type="project" value="TreeGrafter"/>
</dbReference>
<dbReference type="AlphaFoldDB" id="A0A183EH74"/>
<feature type="transmembrane region" description="Helical" evidence="8">
    <location>
        <begin position="13"/>
        <end position="36"/>
    </location>
</feature>
<feature type="transmembrane region" description="Helical" evidence="8">
    <location>
        <begin position="178"/>
        <end position="200"/>
    </location>
</feature>
<evidence type="ECO:0000313" key="9">
    <source>
        <dbReference type="EMBL" id="VDN35784.1"/>
    </source>
</evidence>
<dbReference type="PANTHER" id="PTHR43829">
    <property type="entry name" value="AQUAPORIN OR AQUAGLYCEROPORIN RELATED"/>
    <property type="match status" value="1"/>
</dbReference>
<evidence type="ECO:0000313" key="10">
    <source>
        <dbReference type="Proteomes" id="UP000271098"/>
    </source>
</evidence>
<dbReference type="PRINTS" id="PR00783">
    <property type="entry name" value="MINTRINSICP"/>
</dbReference>
<evidence type="ECO:0000256" key="4">
    <source>
        <dbReference type="ARBA" id="ARBA00022692"/>
    </source>
</evidence>
<evidence type="ECO:0000256" key="1">
    <source>
        <dbReference type="ARBA" id="ARBA00004141"/>
    </source>
</evidence>
<evidence type="ECO:0000256" key="5">
    <source>
        <dbReference type="ARBA" id="ARBA00022989"/>
    </source>
</evidence>
<dbReference type="OrthoDB" id="3222at2759"/>
<sequence length="235" mass="25532">MFLLFRQLSGTRFLLYCLVQTAGAFFGAALASFLYIDALNEFDGGIRQVYGPKATAAIFASYPSTHLSAFGGLVDQVCDALNEFDGGIRQVYGPKATAAIFASYPSTHLSSFGGLVDQVYTHVTDDRNSYPKFLQPLLIGASFIMIGTAFGLNCGYPLNPARDFAHVTDDRNSYPKFLQPLLIGVSFIMIGTAFGLNCGYPLNPARDFGPRLFTLMAGYGGEVFRLVFLSSQWSG</sequence>